<dbReference type="SUPFAM" id="SSF54909">
    <property type="entry name" value="Dimeric alpha+beta barrel"/>
    <property type="match status" value="1"/>
</dbReference>
<keyword evidence="2" id="KW-0503">Monooxygenase</keyword>
<proteinExistence type="predicted"/>
<sequence>MSTVTVVAKVTAQNDAVDAVKTELLKLVPETRKEEGCLEYRLHQDRDDPAVFVFYENWKSLEHLEQHMKSKHFQEYVTAVEDIIAGKAVHVLTEIA</sequence>
<dbReference type="EMBL" id="CP071382">
    <property type="protein sequence ID" value="QSV46936.1"/>
    <property type="molecule type" value="Genomic_DNA"/>
</dbReference>
<feature type="domain" description="ABM" evidence="1">
    <location>
        <begin position="4"/>
        <end position="92"/>
    </location>
</feature>
<dbReference type="Proteomes" id="UP000663651">
    <property type="component" value="Chromosome"/>
</dbReference>
<dbReference type="InterPro" id="IPR007138">
    <property type="entry name" value="ABM_dom"/>
</dbReference>
<keyword evidence="3" id="KW-1185">Reference proteome</keyword>
<evidence type="ECO:0000313" key="2">
    <source>
        <dbReference type="EMBL" id="QSV46936.1"/>
    </source>
</evidence>
<keyword evidence="2" id="KW-0560">Oxidoreductase</keyword>
<reference evidence="2 3" key="1">
    <citation type="submission" date="2021-03" db="EMBL/GenBank/DDBJ databases">
        <title>Geobacter metallireducens gen. nov. sp. nov., a microorganism capable of coupling the complete oxidation of organic compounds to the reduction of iron and other metals.</title>
        <authorList>
            <person name="Li Y."/>
        </authorList>
    </citation>
    <scope>NUCLEOTIDE SEQUENCE [LARGE SCALE GENOMIC DNA]</scope>
    <source>
        <strain evidence="2 3">Jerry-YX</strain>
    </source>
</reference>
<dbReference type="PROSITE" id="PS51725">
    <property type="entry name" value="ABM"/>
    <property type="match status" value="1"/>
</dbReference>
<evidence type="ECO:0000313" key="3">
    <source>
        <dbReference type="Proteomes" id="UP000663651"/>
    </source>
</evidence>
<dbReference type="RefSeq" id="WP_207164714.1">
    <property type="nucleotide sequence ID" value="NZ_CP071382.1"/>
</dbReference>
<gene>
    <name evidence="2" type="ORF">JZM60_06635</name>
</gene>
<dbReference type="Pfam" id="PF03992">
    <property type="entry name" value="ABM"/>
    <property type="match status" value="1"/>
</dbReference>
<dbReference type="InterPro" id="IPR050744">
    <property type="entry name" value="AI-2_Isomerase_LsrG"/>
</dbReference>
<dbReference type="InterPro" id="IPR011008">
    <property type="entry name" value="Dimeric_a/b-barrel"/>
</dbReference>
<protein>
    <submittedName>
        <fullName evidence="2">Antibiotic biosynthesis monooxygenase</fullName>
    </submittedName>
</protein>
<dbReference type="Gene3D" id="3.30.70.100">
    <property type="match status" value="1"/>
</dbReference>
<evidence type="ECO:0000259" key="1">
    <source>
        <dbReference type="PROSITE" id="PS51725"/>
    </source>
</evidence>
<organism evidence="2 3">
    <name type="scientific">Geobacter benzoatilyticus</name>
    <dbReference type="NCBI Taxonomy" id="2815309"/>
    <lineage>
        <taxon>Bacteria</taxon>
        <taxon>Pseudomonadati</taxon>
        <taxon>Thermodesulfobacteriota</taxon>
        <taxon>Desulfuromonadia</taxon>
        <taxon>Geobacterales</taxon>
        <taxon>Geobacteraceae</taxon>
        <taxon>Geobacter</taxon>
    </lineage>
</organism>
<dbReference type="PANTHER" id="PTHR33336:SF3">
    <property type="entry name" value="ABM DOMAIN-CONTAINING PROTEIN"/>
    <property type="match status" value="1"/>
</dbReference>
<name>A0ABX7Q7W9_9BACT</name>
<dbReference type="GO" id="GO:0004497">
    <property type="term" value="F:monooxygenase activity"/>
    <property type="evidence" value="ECO:0007669"/>
    <property type="project" value="UniProtKB-KW"/>
</dbReference>
<dbReference type="PANTHER" id="PTHR33336">
    <property type="entry name" value="QUINOL MONOOXYGENASE YGIN-RELATED"/>
    <property type="match status" value="1"/>
</dbReference>
<accession>A0ABX7Q7W9</accession>